<accession>A0A109MZE4</accession>
<dbReference type="EMBL" id="LNNH01000014">
    <property type="protein sequence ID" value="KWW20664.1"/>
    <property type="molecule type" value="Genomic_DNA"/>
</dbReference>
<dbReference type="InterPro" id="IPR050855">
    <property type="entry name" value="NDM-1-like"/>
</dbReference>
<dbReference type="InterPro" id="IPR001279">
    <property type="entry name" value="Metallo-B-lactamas"/>
</dbReference>
<keyword evidence="2" id="KW-0378">Hydrolase</keyword>
<dbReference type="PANTHER" id="PTHR42951">
    <property type="entry name" value="METALLO-BETA-LACTAMASE DOMAIN-CONTAINING"/>
    <property type="match status" value="1"/>
</dbReference>
<dbReference type="GO" id="GO:0016787">
    <property type="term" value="F:hydrolase activity"/>
    <property type="evidence" value="ECO:0007669"/>
    <property type="project" value="UniProtKB-KW"/>
</dbReference>
<sequence>MQTLQHLSKHIVYLTPVQKTDRPVLAAVTGNKKTLLIDAGNSVGHAQLFQDELLKHDINGDLLVLTHSHWDHVFGLEHIRIPVICHEKTYQHIKEMQPLSWEDQALDERVEEGTEIPFCADAIKLELGRNREISMPLPDIRFEKKLTIDLGDVTCIIDHVGGDHAKDSCIIYVPEEKTLFLGDCLYANLYAEKWNYTAEQASRLVEKMEAYDADTYILSHHDQPCTKQEMEAELNLMKQCTRAVVEHRGDRAKIERDLATEANRELTEHELETIGFFVNGYVE</sequence>
<dbReference type="PANTHER" id="PTHR42951:SF4">
    <property type="entry name" value="ACYL-COENZYME A THIOESTERASE MBLAC2"/>
    <property type="match status" value="1"/>
</dbReference>
<dbReference type="SUPFAM" id="SSF56281">
    <property type="entry name" value="Metallo-hydrolase/oxidoreductase"/>
    <property type="match status" value="1"/>
</dbReference>
<comment type="caution">
    <text evidence="2">The sequence shown here is derived from an EMBL/GenBank/DDBJ whole genome shotgun (WGS) entry which is preliminary data.</text>
</comment>
<feature type="domain" description="Metallo-beta-lactamase" evidence="1">
    <location>
        <begin position="21"/>
        <end position="220"/>
    </location>
</feature>
<name>A0A109MZE4_9BACI</name>
<keyword evidence="3" id="KW-1185">Reference proteome</keyword>
<dbReference type="AlphaFoldDB" id="A0A109MZE4"/>
<protein>
    <submittedName>
        <fullName evidence="2">Zn-dependent hydrolase</fullName>
    </submittedName>
</protein>
<proteinExistence type="predicted"/>
<reference evidence="2 3" key="1">
    <citation type="submission" date="2015-11" db="EMBL/GenBank/DDBJ databases">
        <title>Genome Sequence of Bacillus simplex strain VanAntwerpen2.</title>
        <authorList>
            <person name="Couger M.B."/>
        </authorList>
    </citation>
    <scope>NUCLEOTIDE SEQUENCE [LARGE SCALE GENOMIC DNA]</scope>
    <source>
        <strain evidence="2 3">VanAntwerpen02</strain>
    </source>
</reference>
<evidence type="ECO:0000259" key="1">
    <source>
        <dbReference type="SMART" id="SM00849"/>
    </source>
</evidence>
<evidence type="ECO:0000313" key="3">
    <source>
        <dbReference type="Proteomes" id="UP000064189"/>
    </source>
</evidence>
<dbReference type="RefSeq" id="WP_061141889.1">
    <property type="nucleotide sequence ID" value="NZ_LNNH01000014.1"/>
</dbReference>
<dbReference type="Gene3D" id="3.60.15.10">
    <property type="entry name" value="Ribonuclease Z/Hydroxyacylglutathione hydrolase-like"/>
    <property type="match status" value="1"/>
</dbReference>
<dbReference type="Proteomes" id="UP000064189">
    <property type="component" value="Unassembled WGS sequence"/>
</dbReference>
<organism evidence="2 3">
    <name type="scientific">Peribacillus simplex</name>
    <dbReference type="NCBI Taxonomy" id="1478"/>
    <lineage>
        <taxon>Bacteria</taxon>
        <taxon>Bacillati</taxon>
        <taxon>Bacillota</taxon>
        <taxon>Bacilli</taxon>
        <taxon>Bacillales</taxon>
        <taxon>Bacillaceae</taxon>
        <taxon>Peribacillus</taxon>
    </lineage>
</organism>
<dbReference type="SMART" id="SM00849">
    <property type="entry name" value="Lactamase_B"/>
    <property type="match status" value="1"/>
</dbReference>
<evidence type="ECO:0000313" key="2">
    <source>
        <dbReference type="EMBL" id="KWW20664.1"/>
    </source>
</evidence>
<gene>
    <name evidence="2" type="ORF">AS888_17995</name>
</gene>
<dbReference type="Pfam" id="PF00753">
    <property type="entry name" value="Lactamase_B"/>
    <property type="match status" value="1"/>
</dbReference>
<dbReference type="InterPro" id="IPR036866">
    <property type="entry name" value="RibonucZ/Hydroxyglut_hydro"/>
</dbReference>